<reference evidence="3" key="1">
    <citation type="submission" date="2022-07" db="EMBL/GenBank/DDBJ databases">
        <title>Arcobacter roscoffensis sp. nov., a marine bacterium isolated from coastal seawater collected from Roscoff, France.</title>
        <authorList>
            <person name="Pascual J."/>
            <person name="Lepeaux C."/>
            <person name="Methner A."/>
            <person name="Overmann J."/>
        </authorList>
    </citation>
    <scope>NUCLEOTIDE SEQUENCE</scope>
    <source>
        <strain evidence="3">ARW1-2F2</strain>
    </source>
</reference>
<keyword evidence="2" id="KW-0472">Membrane</keyword>
<sequence length="141" mass="16675">MPSQFPLELVSNFLSVILLLGLFYKYLQYKKKLDVIKGLDKLKDEKKVTREDYEFIRNNEREYKDKLAKTEANIKIAQPVFIIIAGILILSFEFQEAMIHLNVVVVAFIFMQVDKIHKRNMYSFLNELRKGTKDQIEPQED</sequence>
<keyword evidence="2" id="KW-0812">Transmembrane</keyword>
<feature type="transmembrane region" description="Helical" evidence="2">
    <location>
        <begin position="72"/>
        <end position="91"/>
    </location>
</feature>
<evidence type="ECO:0000313" key="3">
    <source>
        <dbReference type="EMBL" id="UTJ06467.1"/>
    </source>
</evidence>
<keyword evidence="2" id="KW-1133">Transmembrane helix</keyword>
<gene>
    <name evidence="3" type="ORF">NJU99_14675</name>
</gene>
<dbReference type="Proteomes" id="UP001060012">
    <property type="component" value="Chromosome"/>
</dbReference>
<dbReference type="RefSeq" id="WP_254576646.1">
    <property type="nucleotide sequence ID" value="NZ_CP100595.1"/>
</dbReference>
<organism evidence="3 4">
    <name type="scientific">Arcobacter roscoffensis</name>
    <dbReference type="NCBI Taxonomy" id="2961520"/>
    <lineage>
        <taxon>Bacteria</taxon>
        <taxon>Pseudomonadati</taxon>
        <taxon>Campylobacterota</taxon>
        <taxon>Epsilonproteobacteria</taxon>
        <taxon>Campylobacterales</taxon>
        <taxon>Arcobacteraceae</taxon>
        <taxon>Arcobacter</taxon>
    </lineage>
</organism>
<keyword evidence="1" id="KW-0175">Coiled coil</keyword>
<evidence type="ECO:0000256" key="2">
    <source>
        <dbReference type="SAM" id="Phobius"/>
    </source>
</evidence>
<protein>
    <submittedName>
        <fullName evidence="3">Uncharacterized protein</fullName>
    </submittedName>
</protein>
<evidence type="ECO:0000256" key="1">
    <source>
        <dbReference type="SAM" id="Coils"/>
    </source>
</evidence>
<feature type="transmembrane region" description="Helical" evidence="2">
    <location>
        <begin position="6"/>
        <end position="27"/>
    </location>
</feature>
<evidence type="ECO:0000313" key="4">
    <source>
        <dbReference type="Proteomes" id="UP001060012"/>
    </source>
</evidence>
<feature type="transmembrane region" description="Helical" evidence="2">
    <location>
        <begin position="97"/>
        <end position="113"/>
    </location>
</feature>
<keyword evidence="4" id="KW-1185">Reference proteome</keyword>
<name>A0ABY5E2Q7_9BACT</name>
<dbReference type="EMBL" id="CP100595">
    <property type="protein sequence ID" value="UTJ06467.1"/>
    <property type="molecule type" value="Genomic_DNA"/>
</dbReference>
<accession>A0ABY5E2Q7</accession>
<proteinExistence type="predicted"/>
<feature type="coiled-coil region" evidence="1">
    <location>
        <begin position="39"/>
        <end position="73"/>
    </location>
</feature>